<evidence type="ECO:0008006" key="3">
    <source>
        <dbReference type="Google" id="ProtNLM"/>
    </source>
</evidence>
<name>A0A4Z0JCV4_9LACO</name>
<evidence type="ECO:0000313" key="1">
    <source>
        <dbReference type="EMBL" id="TGD19732.1"/>
    </source>
</evidence>
<comment type="caution">
    <text evidence="1">The sequence shown here is derived from an EMBL/GenBank/DDBJ whole genome shotgun (WGS) entry which is preliminary data.</text>
</comment>
<dbReference type="EMBL" id="RKLX01000003">
    <property type="protein sequence ID" value="TGD19732.1"/>
    <property type="molecule type" value="Genomic_DNA"/>
</dbReference>
<evidence type="ECO:0000313" key="2">
    <source>
        <dbReference type="Proteomes" id="UP000297348"/>
    </source>
</evidence>
<accession>A0A4Z0JCV4</accession>
<sequence>MKLGKWIIQLGLFLAVVFGLGTLVLPARAATLPAGARAVNTQSAFYKPHVTPVGDSDPIDWSLVADYPKLAAPIAANNLSPNGRVTNKTTKIYISISGRFLAQSGSNITSVKPFVRNGTKVLNLGTSTVLFPTTVSTALDSYYEIDVDLSRIQNLIPLNVGFAVTYQNSSKTDYLKFAELLEDAELEREWGGGSLTTDPKMYIDSTITTNDPTTGNVRNIKGSDKKITGVGYPGLDIELTITDTNGKEVVYDSQIGSDGKFEFDLPDYVGKLTSKKTVGVQEYNDTGDAVGAVANVIPVLDITTNKQALSIDPDTLEDNIAGKSDSDILKWIAQQAGITVSYLGDQYNLSDVTLKSDQTDLATQIADLANGNSLTVKIGATNSANISTVDTADITLTRTDGALSFTSISPTLEFGSVAVPSQEMLFAPTTQPDISISDTQASGTPWYVMAQATDLTSTDGRKLAGHMVYVDADGEKESMANAVQVATGVRDRKTTYPQNTASKWSTKNQGLTDPATGLYIDALPTVYAGGDTMQYQGTISWQLTNAPGSVGSDISN</sequence>
<proteinExistence type="predicted"/>
<dbReference type="Proteomes" id="UP000297348">
    <property type="component" value="Unassembled WGS sequence"/>
</dbReference>
<reference evidence="1 2" key="1">
    <citation type="submission" date="2018-10" db="EMBL/GenBank/DDBJ databases">
        <title>Lactobacillus sp. R7 and Lactobacillus sp. R19 isolated from fermented mustard green product of Taiwan.</title>
        <authorList>
            <person name="Lin S.-T."/>
        </authorList>
    </citation>
    <scope>NUCLEOTIDE SEQUENCE [LARGE SCALE GENOMIC DNA]</scope>
    <source>
        <strain evidence="1 2">BCRC 81129</strain>
    </source>
</reference>
<keyword evidence="2" id="KW-1185">Reference proteome</keyword>
<organism evidence="1 2">
    <name type="scientific">Levilactobacillus suantsaiihabitans</name>
    <dbReference type="NCBI Taxonomy" id="2487722"/>
    <lineage>
        <taxon>Bacteria</taxon>
        <taxon>Bacillati</taxon>
        <taxon>Bacillota</taxon>
        <taxon>Bacilli</taxon>
        <taxon>Lactobacillales</taxon>
        <taxon>Lactobacillaceae</taxon>
        <taxon>Levilactobacillus</taxon>
    </lineage>
</organism>
<dbReference type="AlphaFoldDB" id="A0A4Z0JCV4"/>
<protein>
    <recommendedName>
        <fullName evidence="3">WxL domain-containing protein</fullName>
    </recommendedName>
</protein>
<gene>
    <name evidence="1" type="ORF">EGT51_02545</name>
</gene>